<dbReference type="SUPFAM" id="SSF50814">
    <property type="entry name" value="Lipocalins"/>
    <property type="match status" value="1"/>
</dbReference>
<dbReference type="Pfam" id="PF02098">
    <property type="entry name" value="His_binding"/>
    <property type="match status" value="1"/>
</dbReference>
<evidence type="ECO:0000256" key="1">
    <source>
        <dbReference type="SAM" id="SignalP"/>
    </source>
</evidence>
<feature type="chain" id="PRO_5007283891" description="Lipocalin-2 1" evidence="1">
    <location>
        <begin position="28"/>
        <end position="190"/>
    </location>
</feature>
<dbReference type="Gene3D" id="2.40.128.20">
    <property type="match status" value="1"/>
</dbReference>
<accession>A0A131XKQ8</accession>
<keyword evidence="1" id="KW-0732">Signal</keyword>
<sequence length="190" mass="21291">TCIPPTREAMRAAALFFLLALFADAYAASLKDLMDALNTKSPVWLLGRNYNDEENGQNRTCVRWLNKGLGEGSYIYELHYRLDKKDVPKGNLSATLSDVNGQGVMRVTGSDSGDTITYQLQSWNPENKCFILIRNVTSKGNMEEGSTAAECEVHGWDEKANGDTSNICKTDYENYCSGQRQEVFLDYECK</sequence>
<feature type="non-terminal residue" evidence="2">
    <location>
        <position position="1"/>
    </location>
</feature>
<proteinExistence type="evidence at transcript level"/>
<organism evidence="2">
    <name type="scientific">Hyalomma excavatum</name>
    <dbReference type="NCBI Taxonomy" id="257692"/>
    <lineage>
        <taxon>Eukaryota</taxon>
        <taxon>Metazoa</taxon>
        <taxon>Ecdysozoa</taxon>
        <taxon>Arthropoda</taxon>
        <taxon>Chelicerata</taxon>
        <taxon>Arachnida</taxon>
        <taxon>Acari</taxon>
        <taxon>Parasitiformes</taxon>
        <taxon>Ixodida</taxon>
        <taxon>Ixodoidea</taxon>
        <taxon>Ixodidae</taxon>
        <taxon>Hyalomminae</taxon>
        <taxon>Hyalomma</taxon>
    </lineage>
</organism>
<dbReference type="InterPro" id="IPR012674">
    <property type="entry name" value="Calycin"/>
</dbReference>
<dbReference type="GO" id="GO:0043176">
    <property type="term" value="F:amine binding"/>
    <property type="evidence" value="ECO:0007669"/>
    <property type="project" value="InterPro"/>
</dbReference>
<protein>
    <recommendedName>
        <fullName evidence="3">Lipocalin-2 1</fullName>
    </recommendedName>
</protein>
<evidence type="ECO:0000313" key="2">
    <source>
        <dbReference type="EMBL" id="JAP66111.1"/>
    </source>
</evidence>
<evidence type="ECO:0008006" key="3">
    <source>
        <dbReference type="Google" id="ProtNLM"/>
    </source>
</evidence>
<feature type="signal peptide" evidence="1">
    <location>
        <begin position="1"/>
        <end position="27"/>
    </location>
</feature>
<dbReference type="AlphaFoldDB" id="A0A131XKQ8"/>
<dbReference type="GO" id="GO:0030682">
    <property type="term" value="P:symbiont-mediated perturbation of host defenses"/>
    <property type="evidence" value="ECO:0007669"/>
    <property type="project" value="InterPro"/>
</dbReference>
<dbReference type="EMBL" id="GEFH01002470">
    <property type="protein sequence ID" value="JAP66111.1"/>
    <property type="molecule type" value="mRNA"/>
</dbReference>
<name>A0A131XKQ8_9ACAR</name>
<reference evidence="2" key="1">
    <citation type="journal article" date="2017" name="Ticks Tick Borne Dis.">
        <title>An insight into the sialome of Hyalomma excavatum.</title>
        <authorList>
            <person name="Ribeiro J.M."/>
            <person name="Slovak M."/>
            <person name="Francischetti I.M."/>
        </authorList>
    </citation>
    <scope>NUCLEOTIDE SEQUENCE</scope>
    <source>
        <strain evidence="2">Samish</strain>
        <tissue evidence="2">Salivary glands</tissue>
    </source>
</reference>
<dbReference type="InterPro" id="IPR002970">
    <property type="entry name" value="Tick_his-bd"/>
</dbReference>